<gene>
    <name evidence="2" type="ORF">SETTUDRAFT_155682</name>
</gene>
<organism evidence="2 3">
    <name type="scientific">Exserohilum turcicum (strain 28A)</name>
    <name type="common">Northern leaf blight fungus</name>
    <name type="synonym">Setosphaeria turcica</name>
    <dbReference type="NCBI Taxonomy" id="671987"/>
    <lineage>
        <taxon>Eukaryota</taxon>
        <taxon>Fungi</taxon>
        <taxon>Dikarya</taxon>
        <taxon>Ascomycota</taxon>
        <taxon>Pezizomycotina</taxon>
        <taxon>Dothideomycetes</taxon>
        <taxon>Pleosporomycetidae</taxon>
        <taxon>Pleosporales</taxon>
        <taxon>Pleosporineae</taxon>
        <taxon>Pleosporaceae</taxon>
        <taxon>Exserohilum</taxon>
    </lineage>
</organism>
<dbReference type="eggNOG" id="ENOG502T26A">
    <property type="taxonomic scope" value="Eukaryota"/>
</dbReference>
<dbReference type="AlphaFoldDB" id="R0K434"/>
<evidence type="ECO:0000256" key="1">
    <source>
        <dbReference type="SAM" id="MobiDB-lite"/>
    </source>
</evidence>
<keyword evidence="3" id="KW-1185">Reference proteome</keyword>
<sequence length="226" mass="25831">MRRQRKKKRRKGQNCKRVCGGARRGKLGRGRYIGASSPTPEEPTPVGALWAAKWDDATLKPYTQHCRAKSTYDAKIYKLNEMYPDLEEQAPQLKVFYNKQLYAGSWDGIDVHGVGRELMMMSMSDMPYKVREWLKRESLQRHFSIQDDVVFFAPGAIYPILPLWVEEDEDVTKECEGVFDGLESYANEPAHGKVIGKVSHMQTGDKEVRFTVEALQVKAKGAKEEL</sequence>
<name>R0K434_EXST2</name>
<dbReference type="HOGENOM" id="CLU_1283058_0_0_1"/>
<evidence type="ECO:0000313" key="3">
    <source>
        <dbReference type="Proteomes" id="UP000016935"/>
    </source>
</evidence>
<proteinExistence type="predicted"/>
<feature type="compositionally biased region" description="Basic residues" evidence="1">
    <location>
        <begin position="1"/>
        <end position="14"/>
    </location>
</feature>
<reference evidence="2 3" key="1">
    <citation type="journal article" date="2012" name="PLoS Pathog.">
        <title>Diverse lifestyles and strategies of plant pathogenesis encoded in the genomes of eighteen Dothideomycetes fungi.</title>
        <authorList>
            <person name="Ohm R.A."/>
            <person name="Feau N."/>
            <person name="Henrissat B."/>
            <person name="Schoch C.L."/>
            <person name="Horwitz B.A."/>
            <person name="Barry K.W."/>
            <person name="Condon B.J."/>
            <person name="Copeland A.C."/>
            <person name="Dhillon B."/>
            <person name="Glaser F."/>
            <person name="Hesse C.N."/>
            <person name="Kosti I."/>
            <person name="LaButti K."/>
            <person name="Lindquist E.A."/>
            <person name="Lucas S."/>
            <person name="Salamov A.A."/>
            <person name="Bradshaw R.E."/>
            <person name="Ciuffetti L."/>
            <person name="Hamelin R.C."/>
            <person name="Kema G.H.J."/>
            <person name="Lawrence C."/>
            <person name="Scott J.A."/>
            <person name="Spatafora J.W."/>
            <person name="Turgeon B.G."/>
            <person name="de Wit P.J.G.M."/>
            <person name="Zhong S."/>
            <person name="Goodwin S.B."/>
            <person name="Grigoriev I.V."/>
        </authorList>
    </citation>
    <scope>NUCLEOTIDE SEQUENCE [LARGE SCALE GENOMIC DNA]</scope>
    <source>
        <strain evidence="3">28A</strain>
    </source>
</reference>
<dbReference type="OrthoDB" id="4359806at2759"/>
<dbReference type="Proteomes" id="UP000016935">
    <property type="component" value="Unassembled WGS sequence"/>
</dbReference>
<reference evidence="2 3" key="2">
    <citation type="journal article" date="2013" name="PLoS Genet.">
        <title>Comparative genome structure, secondary metabolite, and effector coding capacity across Cochliobolus pathogens.</title>
        <authorList>
            <person name="Condon B.J."/>
            <person name="Leng Y."/>
            <person name="Wu D."/>
            <person name="Bushley K.E."/>
            <person name="Ohm R.A."/>
            <person name="Otillar R."/>
            <person name="Martin J."/>
            <person name="Schackwitz W."/>
            <person name="Grimwood J."/>
            <person name="MohdZainudin N."/>
            <person name="Xue C."/>
            <person name="Wang R."/>
            <person name="Manning V.A."/>
            <person name="Dhillon B."/>
            <person name="Tu Z.J."/>
            <person name="Steffenson B.J."/>
            <person name="Salamov A."/>
            <person name="Sun H."/>
            <person name="Lowry S."/>
            <person name="LaButti K."/>
            <person name="Han J."/>
            <person name="Copeland A."/>
            <person name="Lindquist E."/>
            <person name="Barry K."/>
            <person name="Schmutz J."/>
            <person name="Baker S.E."/>
            <person name="Ciuffetti L.M."/>
            <person name="Grigoriev I.V."/>
            <person name="Zhong S."/>
            <person name="Turgeon B.G."/>
        </authorList>
    </citation>
    <scope>NUCLEOTIDE SEQUENCE [LARGE SCALE GENOMIC DNA]</scope>
    <source>
        <strain evidence="3">28A</strain>
    </source>
</reference>
<protein>
    <submittedName>
        <fullName evidence="2">Uncharacterized protein</fullName>
    </submittedName>
</protein>
<evidence type="ECO:0000313" key="2">
    <source>
        <dbReference type="EMBL" id="EOA83092.1"/>
    </source>
</evidence>
<dbReference type="RefSeq" id="XP_008028915.1">
    <property type="nucleotide sequence ID" value="XM_008030724.1"/>
</dbReference>
<dbReference type="GeneID" id="19397548"/>
<feature type="region of interest" description="Disordered" evidence="1">
    <location>
        <begin position="1"/>
        <end position="44"/>
    </location>
</feature>
<accession>R0K434</accession>
<dbReference type="EMBL" id="KB908833">
    <property type="protein sequence ID" value="EOA83092.1"/>
    <property type="molecule type" value="Genomic_DNA"/>
</dbReference>